<evidence type="ECO:0000313" key="1">
    <source>
        <dbReference type="EMBL" id="QIZ09853.1"/>
    </source>
</evidence>
<dbReference type="NCBIfam" id="TIGR02833">
    <property type="entry name" value="spore_III_AB"/>
    <property type="match status" value="1"/>
</dbReference>
<reference evidence="1 2" key="2">
    <citation type="submission" date="2020-04" db="EMBL/GenBank/DDBJ databases">
        <authorList>
            <person name="Fomenkov A."/>
            <person name="Anton B.P."/>
            <person name="Roberts R.J."/>
        </authorList>
    </citation>
    <scope>NUCLEOTIDE SEQUENCE [LARGE SCALE GENOMIC DNA]</scope>
    <source>
        <strain evidence="1 2">S2</strain>
    </source>
</reference>
<dbReference type="AlphaFoldDB" id="A0A6H1P8I4"/>
<dbReference type="Pfam" id="PF09548">
    <property type="entry name" value="Spore_III_AB"/>
    <property type="match status" value="1"/>
</dbReference>
<gene>
    <name evidence="1" type="ORF">HFZ78_26775</name>
</gene>
<proteinExistence type="predicted"/>
<accession>A0A6H1P8I4</accession>
<reference evidence="1 2" key="1">
    <citation type="submission" date="2020-04" db="EMBL/GenBank/DDBJ databases">
        <title>Genome-Wide Identification of 5-Methylcytosine Sites in Bacterial Genomes By High-Throughput Sequencing of MspJI Restriction Fragments.</title>
        <authorList>
            <person name="Wu V."/>
        </authorList>
    </citation>
    <scope>NUCLEOTIDE SEQUENCE [LARGE SCALE GENOMIC DNA]</scope>
    <source>
        <strain evidence="1 2">S2</strain>
    </source>
</reference>
<evidence type="ECO:0000313" key="2">
    <source>
        <dbReference type="Proteomes" id="UP000501868"/>
    </source>
</evidence>
<dbReference type="PIRSF" id="PIRSF021435">
    <property type="entry name" value="SpoIIIAB"/>
    <property type="match status" value="1"/>
</dbReference>
<dbReference type="InterPro" id="IPR014198">
    <property type="entry name" value="Spore_III_AB"/>
</dbReference>
<dbReference type="Proteomes" id="UP000501868">
    <property type="component" value="Chromosome"/>
</dbReference>
<name>A0A6H1P8I4_PRIMG</name>
<dbReference type="EMBL" id="CP051128">
    <property type="protein sequence ID" value="QIZ09853.1"/>
    <property type="molecule type" value="Genomic_DNA"/>
</dbReference>
<protein>
    <submittedName>
        <fullName evidence="1">Stage III sporulation protein SpoAB</fullName>
    </submittedName>
</protein>
<sequence length="171" mass="19743">MIKLIGAVFIIVATTWIGFEISRRFSERPRQLRALRTALQSLEAEIMYGHTPLHEAARRLAEQLSKPLSTFFESFSKKLTDTETTVRDAWETSLREIWNSTALKQGEFEIMKQFGETLGRHDRMSQQKHIMLTLTHLEREEADAIQAQATYEKMIKSLGFLSGLLLIILLF</sequence>
<organism evidence="1 2">
    <name type="scientific">Priestia megaterium</name>
    <name type="common">Bacillus megaterium</name>
    <dbReference type="NCBI Taxonomy" id="1404"/>
    <lineage>
        <taxon>Bacteria</taxon>
        <taxon>Bacillati</taxon>
        <taxon>Bacillota</taxon>
        <taxon>Bacilli</taxon>
        <taxon>Bacillales</taxon>
        <taxon>Bacillaceae</taxon>
        <taxon>Priestia</taxon>
    </lineage>
</organism>